<accession>A0ABP9Y5D3</accession>
<evidence type="ECO:0000313" key="2">
    <source>
        <dbReference type="Proteomes" id="UP001476247"/>
    </source>
</evidence>
<proteinExistence type="predicted"/>
<evidence type="ECO:0000313" key="1">
    <source>
        <dbReference type="EMBL" id="GAA5802182.1"/>
    </source>
</evidence>
<name>A0ABP9Y5D3_9FUNG</name>
<protein>
    <submittedName>
        <fullName evidence="1">Uncharacterized protein</fullName>
    </submittedName>
</protein>
<reference evidence="1 2" key="1">
    <citation type="submission" date="2024-04" db="EMBL/GenBank/DDBJ databases">
        <title>genome sequences of Mucor flavus KT1a and Helicostylum pulchrum KT1b strains isolation_sourced from the surface of a dry-aged beef.</title>
        <authorList>
            <person name="Toyotome T."/>
            <person name="Hosono M."/>
            <person name="Torimaru M."/>
            <person name="Fukuda K."/>
            <person name="Mikami N."/>
        </authorList>
    </citation>
    <scope>NUCLEOTIDE SEQUENCE [LARGE SCALE GENOMIC DNA]</scope>
    <source>
        <strain evidence="1 2">KT1b</strain>
    </source>
</reference>
<comment type="caution">
    <text evidence="1">The sequence shown here is derived from an EMBL/GenBank/DDBJ whole genome shotgun (WGS) entry which is preliminary data.</text>
</comment>
<sequence>MSLIGKFQVAIHEKITLGSSGASYGPLWAYNGIDALSYTVCSRRQRNCTSRSSWDTTGLLSLNETFVPFGVAVVGTVILAKDMIHSDNKYPFFNVNPQCNVISTSRATQNEYYSEIRSVLFSQFSKAPNLLLDADSYVSMISAKTSAYYVMKFQECSGTSCKVRDKEVDSVADSILFGDTPWAGPVNSNYPSDGIVVFAVNDTTKKNKQTKKN</sequence>
<dbReference type="Proteomes" id="UP001476247">
    <property type="component" value="Unassembled WGS sequence"/>
</dbReference>
<keyword evidence="2" id="KW-1185">Reference proteome</keyword>
<dbReference type="EMBL" id="BAABUJ010000021">
    <property type="protein sequence ID" value="GAA5802182.1"/>
    <property type="molecule type" value="Genomic_DNA"/>
</dbReference>
<organism evidence="1 2">
    <name type="scientific">Helicostylum pulchrum</name>
    <dbReference type="NCBI Taxonomy" id="562976"/>
    <lineage>
        <taxon>Eukaryota</taxon>
        <taxon>Fungi</taxon>
        <taxon>Fungi incertae sedis</taxon>
        <taxon>Mucoromycota</taxon>
        <taxon>Mucoromycotina</taxon>
        <taxon>Mucoromycetes</taxon>
        <taxon>Mucorales</taxon>
        <taxon>Mucorineae</taxon>
        <taxon>Mucoraceae</taxon>
        <taxon>Helicostylum</taxon>
    </lineage>
</organism>
<gene>
    <name evidence="1" type="ORF">HPULCUR_007643</name>
</gene>